<keyword evidence="2" id="KW-1185">Reference proteome</keyword>
<keyword evidence="1" id="KW-0808">Transferase</keyword>
<proteinExistence type="predicted"/>
<dbReference type="AlphaFoldDB" id="A0A176S004"/>
<organism evidence="1 2">
    <name type="scientific">Candidatus Thiomargarita nelsonii</name>
    <dbReference type="NCBI Taxonomy" id="1003181"/>
    <lineage>
        <taxon>Bacteria</taxon>
        <taxon>Pseudomonadati</taxon>
        <taxon>Pseudomonadota</taxon>
        <taxon>Gammaproteobacteria</taxon>
        <taxon>Thiotrichales</taxon>
        <taxon>Thiotrichaceae</taxon>
        <taxon>Thiomargarita</taxon>
    </lineage>
</organism>
<evidence type="ECO:0000313" key="1">
    <source>
        <dbReference type="EMBL" id="OAD21267.1"/>
    </source>
</evidence>
<feature type="non-terminal residue" evidence="1">
    <location>
        <position position="52"/>
    </location>
</feature>
<evidence type="ECO:0000313" key="2">
    <source>
        <dbReference type="Proteomes" id="UP000076962"/>
    </source>
</evidence>
<reference evidence="1 2" key="1">
    <citation type="submission" date="2016-05" db="EMBL/GenBank/DDBJ databases">
        <title>Single-cell genome of chain-forming Candidatus Thiomargarita nelsonii and comparison to other large sulfur-oxidizing bacteria.</title>
        <authorList>
            <person name="Winkel M."/>
            <person name="Salman V."/>
            <person name="Woyke T."/>
            <person name="Schulz-Vogt H."/>
            <person name="Richter M."/>
            <person name="Flood B."/>
            <person name="Bailey J."/>
            <person name="Amann R."/>
            <person name="Mussmann M."/>
        </authorList>
    </citation>
    <scope>NUCLEOTIDE SEQUENCE [LARGE SCALE GENOMIC DNA]</scope>
    <source>
        <strain evidence="1 2">THI036</strain>
    </source>
</reference>
<dbReference type="EMBL" id="LUTY01001755">
    <property type="protein sequence ID" value="OAD21267.1"/>
    <property type="molecule type" value="Genomic_DNA"/>
</dbReference>
<gene>
    <name evidence="1" type="ORF">THIOM_002970</name>
</gene>
<protein>
    <submittedName>
        <fullName evidence="1">Transferase hexapeptide repeat containing protein</fullName>
    </submittedName>
</protein>
<dbReference type="GO" id="GO:0016740">
    <property type="term" value="F:transferase activity"/>
    <property type="evidence" value="ECO:0007669"/>
    <property type="project" value="UniProtKB-KW"/>
</dbReference>
<name>A0A176S004_9GAMM</name>
<comment type="caution">
    <text evidence="1">The sequence shown here is derived from an EMBL/GenBank/DDBJ whole genome shotgun (WGS) entry which is preliminary data.</text>
</comment>
<sequence>MVIIGAKGLAKELLTVLSWNKDTNNLCFFDNINADAPDYLNGTFPVLKSWET</sequence>
<accession>A0A176S004</accession>
<dbReference type="Proteomes" id="UP000076962">
    <property type="component" value="Unassembled WGS sequence"/>
</dbReference>